<evidence type="ECO:0000259" key="11">
    <source>
        <dbReference type="PROSITE" id="PS50157"/>
    </source>
</evidence>
<evidence type="ECO:0000256" key="7">
    <source>
        <dbReference type="ARBA" id="ARBA00023242"/>
    </source>
</evidence>
<dbReference type="STRING" id="133383.A0A1R0GYU9"/>
<accession>A0A1R0GYU9</accession>
<feature type="domain" description="C2H2-type" evidence="11">
    <location>
        <begin position="42"/>
        <end position="71"/>
    </location>
</feature>
<evidence type="ECO:0000256" key="9">
    <source>
        <dbReference type="PROSITE-ProRule" id="PRU00042"/>
    </source>
</evidence>
<dbReference type="PANTHER" id="PTHR47257">
    <property type="entry name" value="PH-RESPONSE TRANSCRIPTION FACTOR PACC/RIM101"/>
    <property type="match status" value="1"/>
</dbReference>
<keyword evidence="7" id="KW-0539">Nucleus</keyword>
<evidence type="ECO:0000256" key="6">
    <source>
        <dbReference type="ARBA" id="ARBA00022833"/>
    </source>
</evidence>
<dbReference type="EMBL" id="LSSL01001992">
    <property type="protein sequence ID" value="OLY82018.1"/>
    <property type="molecule type" value="Genomic_DNA"/>
</dbReference>
<keyword evidence="4" id="KW-0677">Repeat</keyword>
<evidence type="ECO:0000256" key="8">
    <source>
        <dbReference type="ARBA" id="ARBA00038089"/>
    </source>
</evidence>
<evidence type="ECO:0000256" key="1">
    <source>
        <dbReference type="ARBA" id="ARBA00004123"/>
    </source>
</evidence>
<dbReference type="FunFam" id="3.30.160.60:FF:000100">
    <property type="entry name" value="Zinc finger 45-like"/>
    <property type="match status" value="1"/>
</dbReference>
<evidence type="ECO:0000256" key="5">
    <source>
        <dbReference type="ARBA" id="ARBA00022771"/>
    </source>
</evidence>
<evidence type="ECO:0000256" key="10">
    <source>
        <dbReference type="SAM" id="MobiDB-lite"/>
    </source>
</evidence>
<dbReference type="SMART" id="SM00355">
    <property type="entry name" value="ZnF_C2H2"/>
    <property type="match status" value="3"/>
</dbReference>
<dbReference type="PROSITE" id="PS00028">
    <property type="entry name" value="ZINC_FINGER_C2H2_1"/>
    <property type="match status" value="1"/>
</dbReference>
<dbReference type="PANTHER" id="PTHR47257:SF1">
    <property type="entry name" value="PH-RESPONSE TRANSCRIPTION FACTOR PACC_RIM101"/>
    <property type="match status" value="1"/>
</dbReference>
<keyword evidence="6" id="KW-0862">Zinc</keyword>
<dbReference type="InterPro" id="IPR013087">
    <property type="entry name" value="Znf_C2H2_type"/>
</dbReference>
<feature type="compositionally biased region" description="Basic and acidic residues" evidence="10">
    <location>
        <begin position="85"/>
        <end position="96"/>
    </location>
</feature>
<feature type="domain" description="C2H2-type" evidence="11">
    <location>
        <begin position="72"/>
        <end position="99"/>
    </location>
</feature>
<dbReference type="GO" id="GO:0008270">
    <property type="term" value="F:zinc ion binding"/>
    <property type="evidence" value="ECO:0007669"/>
    <property type="project" value="UniProtKB-KW"/>
</dbReference>
<proteinExistence type="inferred from homology"/>
<evidence type="ECO:0000313" key="13">
    <source>
        <dbReference type="Proteomes" id="UP000187455"/>
    </source>
</evidence>
<organism evidence="12 13">
    <name type="scientific">Smittium mucronatum</name>
    <dbReference type="NCBI Taxonomy" id="133383"/>
    <lineage>
        <taxon>Eukaryota</taxon>
        <taxon>Fungi</taxon>
        <taxon>Fungi incertae sedis</taxon>
        <taxon>Zoopagomycota</taxon>
        <taxon>Kickxellomycotina</taxon>
        <taxon>Harpellomycetes</taxon>
        <taxon>Harpellales</taxon>
        <taxon>Legeriomycetaceae</taxon>
        <taxon>Smittium</taxon>
    </lineage>
</organism>
<feature type="compositionally biased region" description="Polar residues" evidence="10">
    <location>
        <begin position="309"/>
        <end position="337"/>
    </location>
</feature>
<comment type="caution">
    <text evidence="12">The sequence shown here is derived from an EMBL/GenBank/DDBJ whole genome shotgun (WGS) entry which is preliminary data.</text>
</comment>
<dbReference type="InterPro" id="IPR036236">
    <property type="entry name" value="Znf_C2H2_sf"/>
</dbReference>
<dbReference type="Pfam" id="PF00096">
    <property type="entry name" value="zf-C2H2"/>
    <property type="match status" value="1"/>
</dbReference>
<evidence type="ECO:0000313" key="12">
    <source>
        <dbReference type="EMBL" id="OLY82018.1"/>
    </source>
</evidence>
<feature type="compositionally biased region" description="Basic and acidic residues" evidence="10">
    <location>
        <begin position="197"/>
        <end position="206"/>
    </location>
</feature>
<feature type="compositionally biased region" description="Polar residues" evidence="10">
    <location>
        <begin position="241"/>
        <end position="254"/>
    </location>
</feature>
<keyword evidence="5 9" id="KW-0863">Zinc-finger</keyword>
<feature type="region of interest" description="Disordered" evidence="10">
    <location>
        <begin position="177"/>
        <end position="206"/>
    </location>
</feature>
<keyword evidence="3" id="KW-0479">Metal-binding</keyword>
<feature type="region of interest" description="Disordered" evidence="10">
    <location>
        <begin position="85"/>
        <end position="122"/>
    </location>
</feature>
<dbReference type="InterPro" id="IPR050806">
    <property type="entry name" value="pacC/RIM101"/>
</dbReference>
<name>A0A1R0GYU9_9FUNG</name>
<feature type="region of interest" description="Disordered" evidence="10">
    <location>
        <begin position="308"/>
        <end position="365"/>
    </location>
</feature>
<reference evidence="12 13" key="1">
    <citation type="journal article" date="2016" name="Mol. Biol. Evol.">
        <title>Genome-Wide Survey of Gut Fungi (Harpellales) Reveals the First Horizontally Transferred Ubiquitin Gene from a Mosquito Host.</title>
        <authorList>
            <person name="Wang Y."/>
            <person name="White M.M."/>
            <person name="Kvist S."/>
            <person name="Moncalvo J.M."/>
        </authorList>
    </citation>
    <scope>NUCLEOTIDE SEQUENCE [LARGE SCALE GENOMIC DNA]</scope>
    <source>
        <strain evidence="12 13">ALG-7-W6</strain>
    </source>
</reference>
<keyword evidence="2" id="KW-0678">Repressor</keyword>
<sequence length="407" mass="45431">MSENLKCLWKGCDIGEFTDADSLYTHLTHQHIGRKVKGNLCLECKWGDCTIKTTKRDHITSHLRVHVPLKPHVCQYCSKSFKRPQDLKKHEKKHTETLQGSDINDSEPKNSPPIPTTIENPPSFYPTISMESSISTLNLTKPKPSTLSQPMNPVAPFGKFSDFRAYLAKSRIPTSLDSMRDTKNKKRSLAPPSGYGDPRDAFIRDSRPGFKKAKTFNDKLSSINYRLDLFGSQETLREENNTTLRNPSPLSINQHGPIRGITRDDSAISKKYSLSSIINYDSNTPSRNTHTSPRSIFDIDIHNRIPASLNHSSMENPSNDSPFLNSGNSAAPGNNPYNIHAYGLQKSGSQTSEGNNRSPYNQSSEFSKSFSANLGLSSISLPPISTITSKIEKMWPRNSSMDSKKSL</sequence>
<dbReference type="OrthoDB" id="6155966at2759"/>
<protein>
    <submittedName>
        <fullName evidence="12">pH-response transcription factor pacC/RIM101</fullName>
    </submittedName>
</protein>
<dbReference type="SUPFAM" id="SSF57667">
    <property type="entry name" value="beta-beta-alpha zinc fingers"/>
    <property type="match status" value="1"/>
</dbReference>
<dbReference type="GO" id="GO:0005634">
    <property type="term" value="C:nucleus"/>
    <property type="evidence" value="ECO:0007669"/>
    <property type="project" value="UniProtKB-SubCell"/>
</dbReference>
<evidence type="ECO:0000256" key="2">
    <source>
        <dbReference type="ARBA" id="ARBA00022491"/>
    </source>
</evidence>
<comment type="subcellular location">
    <subcellularLocation>
        <location evidence="1">Nucleus</location>
    </subcellularLocation>
</comment>
<keyword evidence="13" id="KW-1185">Reference proteome</keyword>
<evidence type="ECO:0000256" key="3">
    <source>
        <dbReference type="ARBA" id="ARBA00022723"/>
    </source>
</evidence>
<dbReference type="PROSITE" id="PS50157">
    <property type="entry name" value="ZINC_FINGER_C2H2_2"/>
    <property type="match status" value="2"/>
</dbReference>
<dbReference type="Proteomes" id="UP000187455">
    <property type="component" value="Unassembled WGS sequence"/>
</dbReference>
<dbReference type="Gene3D" id="3.30.160.60">
    <property type="entry name" value="Classic Zinc Finger"/>
    <property type="match status" value="2"/>
</dbReference>
<dbReference type="AlphaFoldDB" id="A0A1R0GYU9"/>
<dbReference type="GO" id="GO:0045944">
    <property type="term" value="P:positive regulation of transcription by RNA polymerase II"/>
    <property type="evidence" value="ECO:0007669"/>
    <property type="project" value="TreeGrafter"/>
</dbReference>
<feature type="region of interest" description="Disordered" evidence="10">
    <location>
        <begin position="239"/>
        <end position="261"/>
    </location>
</feature>
<gene>
    <name evidence="12" type="ORF">AYI68_g3870</name>
</gene>
<comment type="similarity">
    <text evidence="8">Belongs to the pacC/RIM101 family.</text>
</comment>
<feature type="compositionally biased region" description="Polar residues" evidence="10">
    <location>
        <begin position="346"/>
        <end position="365"/>
    </location>
</feature>
<evidence type="ECO:0000256" key="4">
    <source>
        <dbReference type="ARBA" id="ARBA00022737"/>
    </source>
</evidence>